<accession>A0A8S1IQG0</accession>
<dbReference type="AlphaFoldDB" id="A0A8S1IQG0"/>
<keyword evidence="3" id="KW-1185">Reference proteome</keyword>
<protein>
    <submittedName>
        <fullName evidence="2">Uncharacterized protein</fullName>
    </submittedName>
</protein>
<dbReference type="EMBL" id="CAJHUC010000625">
    <property type="protein sequence ID" value="CAD7697198.1"/>
    <property type="molecule type" value="Genomic_DNA"/>
</dbReference>
<feature type="region of interest" description="Disordered" evidence="1">
    <location>
        <begin position="1"/>
        <end position="25"/>
    </location>
</feature>
<evidence type="ECO:0000313" key="3">
    <source>
        <dbReference type="Proteomes" id="UP000708148"/>
    </source>
</evidence>
<evidence type="ECO:0000313" key="2">
    <source>
        <dbReference type="EMBL" id="CAD7697198.1"/>
    </source>
</evidence>
<feature type="compositionally biased region" description="Basic and acidic residues" evidence="1">
    <location>
        <begin position="123"/>
        <end position="135"/>
    </location>
</feature>
<organism evidence="2 3">
    <name type="scientific">Ostreobium quekettii</name>
    <dbReference type="NCBI Taxonomy" id="121088"/>
    <lineage>
        <taxon>Eukaryota</taxon>
        <taxon>Viridiplantae</taxon>
        <taxon>Chlorophyta</taxon>
        <taxon>core chlorophytes</taxon>
        <taxon>Ulvophyceae</taxon>
        <taxon>TCBD clade</taxon>
        <taxon>Bryopsidales</taxon>
        <taxon>Ostreobineae</taxon>
        <taxon>Ostreobiaceae</taxon>
        <taxon>Ostreobium</taxon>
    </lineage>
</organism>
<proteinExistence type="predicted"/>
<evidence type="ECO:0000256" key="1">
    <source>
        <dbReference type="SAM" id="MobiDB-lite"/>
    </source>
</evidence>
<name>A0A8S1IQG0_9CHLO</name>
<feature type="compositionally biased region" description="Basic and acidic residues" evidence="1">
    <location>
        <begin position="144"/>
        <end position="159"/>
    </location>
</feature>
<feature type="region of interest" description="Disordered" evidence="1">
    <location>
        <begin position="122"/>
        <end position="196"/>
    </location>
</feature>
<reference evidence="2" key="1">
    <citation type="submission" date="2020-12" db="EMBL/GenBank/DDBJ databases">
        <authorList>
            <person name="Iha C."/>
        </authorList>
    </citation>
    <scope>NUCLEOTIDE SEQUENCE</scope>
</reference>
<dbReference type="OrthoDB" id="514070at2759"/>
<dbReference type="Proteomes" id="UP000708148">
    <property type="component" value="Unassembled WGS sequence"/>
</dbReference>
<sequence length="425" mass="45085">MATSGEGRPSSEPGADSDTGGASSSNRGAALNDLILWLLRDGRVANLVALAVANALVAGGIRSVEALHAAKADRIRACLPDAGMRRVVGRALSRSRKQQQDRAEKGNTESVVCQKNECMENGDCQREDGAEKRGAENVGFQGKESAENGDAQKRERTENGAEEGVVRSAKRRRKAQDGGRKADGPPKGTGDRGPIRVNRSPVLILWAAVAGERLGMDWSEALSVGGGVASVCAQAKGRRLGLKHGGEGPIDGSQGQGQAQIRILGIEIVVRETGEGLRAVDGDGVVQPRYVYDRLRRAFGERFGDVYEVMMGLAGALDSGELEGRRGFEMYERFRPGVPEGRAGWGAAGELSLEEVGRMAGEQEGRMLEEAEGRVAAAVASRKDGATVGEVAVEVRMDVGVVGRCLEGLQARGEVYCSQDRFMVL</sequence>
<feature type="compositionally biased region" description="Basic and acidic residues" evidence="1">
    <location>
        <begin position="175"/>
        <end position="194"/>
    </location>
</feature>
<feature type="compositionally biased region" description="Low complexity" evidence="1">
    <location>
        <begin position="14"/>
        <end position="25"/>
    </location>
</feature>
<feature type="region of interest" description="Disordered" evidence="1">
    <location>
        <begin position="90"/>
        <end position="109"/>
    </location>
</feature>
<feature type="compositionally biased region" description="Basic and acidic residues" evidence="1">
    <location>
        <begin position="98"/>
        <end position="107"/>
    </location>
</feature>
<comment type="caution">
    <text evidence="2">The sequence shown here is derived from an EMBL/GenBank/DDBJ whole genome shotgun (WGS) entry which is preliminary data.</text>
</comment>
<gene>
    <name evidence="2" type="ORF">OSTQU699_LOCUS2557</name>
</gene>